<dbReference type="OrthoDB" id="6344725at2759"/>
<sequence length="120" mass="13725">MKAIVILCFLIGSVIAQNSGKYDHVDVDGILRNNRVLTNYIKCMLGQGPCTSEGRELKKVLPEALRTDCAKCDERQKATAEKVINHLRNNRLADWNRLVAKYDPTGEYKKRFESLETRKQ</sequence>
<feature type="chain" id="PRO_5040116775" evidence="1">
    <location>
        <begin position="17"/>
        <end position="120"/>
    </location>
</feature>
<reference evidence="3" key="1">
    <citation type="submission" date="2025-08" db="UniProtKB">
        <authorList>
            <consortium name="RefSeq"/>
        </authorList>
    </citation>
    <scope>IDENTIFICATION</scope>
    <source>
        <strain evidence="3">USDA-PBARC FA_bdor</strain>
        <tissue evidence="3">Whole organism</tissue>
    </source>
</reference>
<dbReference type="Proteomes" id="UP000694866">
    <property type="component" value="Unplaced"/>
</dbReference>
<evidence type="ECO:0000313" key="3">
    <source>
        <dbReference type="RefSeq" id="XP_011305927.1"/>
    </source>
</evidence>
<keyword evidence="1" id="KW-0732">Signal</keyword>
<dbReference type="PANTHER" id="PTHR11257">
    <property type="entry name" value="CHEMOSENSORY PROTEIN-RELATED"/>
    <property type="match status" value="1"/>
</dbReference>
<protein>
    <submittedName>
        <fullName evidence="3">Ejaculatory bulb-specific protein 3-like</fullName>
    </submittedName>
</protein>
<dbReference type="Pfam" id="PF03392">
    <property type="entry name" value="OS-D"/>
    <property type="match status" value="1"/>
</dbReference>
<accession>A0A9R1TAE4</accession>
<name>A0A9R1TAE4_9HYME</name>
<dbReference type="SUPFAM" id="SSF100910">
    <property type="entry name" value="Chemosensory protein Csp2"/>
    <property type="match status" value="1"/>
</dbReference>
<keyword evidence="2" id="KW-1185">Reference proteome</keyword>
<dbReference type="InterPro" id="IPR036682">
    <property type="entry name" value="OS_D_A10/PebIII_sf"/>
</dbReference>
<dbReference type="KEGG" id="fas:105268244"/>
<dbReference type="InterPro" id="IPR005055">
    <property type="entry name" value="A10/PebIII"/>
</dbReference>
<feature type="signal peptide" evidence="1">
    <location>
        <begin position="1"/>
        <end position="16"/>
    </location>
</feature>
<dbReference type="Gene3D" id="1.10.2080.10">
    <property type="entry name" value="Insect odorant-binding protein A10/Ejaculatory bulb-specific protein 3"/>
    <property type="match status" value="1"/>
</dbReference>
<evidence type="ECO:0000313" key="2">
    <source>
        <dbReference type="Proteomes" id="UP000694866"/>
    </source>
</evidence>
<evidence type="ECO:0000256" key="1">
    <source>
        <dbReference type="SAM" id="SignalP"/>
    </source>
</evidence>
<organism evidence="2 3">
    <name type="scientific">Fopius arisanus</name>
    <dbReference type="NCBI Taxonomy" id="64838"/>
    <lineage>
        <taxon>Eukaryota</taxon>
        <taxon>Metazoa</taxon>
        <taxon>Ecdysozoa</taxon>
        <taxon>Arthropoda</taxon>
        <taxon>Hexapoda</taxon>
        <taxon>Insecta</taxon>
        <taxon>Pterygota</taxon>
        <taxon>Neoptera</taxon>
        <taxon>Endopterygota</taxon>
        <taxon>Hymenoptera</taxon>
        <taxon>Apocrita</taxon>
        <taxon>Ichneumonoidea</taxon>
        <taxon>Braconidae</taxon>
        <taxon>Opiinae</taxon>
        <taxon>Fopius</taxon>
    </lineage>
</organism>
<dbReference type="GeneID" id="105268244"/>
<dbReference type="PANTHER" id="PTHR11257:SF13">
    <property type="entry name" value="GEO07322P1"/>
    <property type="match status" value="1"/>
</dbReference>
<gene>
    <name evidence="3" type="primary">LOC105268244</name>
</gene>
<dbReference type="AlphaFoldDB" id="A0A9R1TAE4"/>
<dbReference type="RefSeq" id="XP_011305927.1">
    <property type="nucleotide sequence ID" value="XM_011307625.1"/>
</dbReference>
<proteinExistence type="predicted"/>